<protein>
    <submittedName>
        <fullName evidence="2">Gp157 family protein</fullName>
    </submittedName>
</protein>
<proteinExistence type="predicted"/>
<dbReference type="AlphaFoldDB" id="A0ABF7QNJ7"/>
<feature type="compositionally biased region" description="Polar residues" evidence="1">
    <location>
        <begin position="161"/>
        <end position="172"/>
    </location>
</feature>
<keyword evidence="3" id="KW-1185">Reference proteome</keyword>
<reference evidence="2 3" key="1">
    <citation type="journal article" date="2010" name="Stand. Genomic Sci.">
        <title>Complete genome sequence of Rhizobium leguminosarum bv trifolii strain WSM2304, an effective microsymbiont of the South American clover Trifolium polymorphum.</title>
        <authorList>
            <person name="Reeve W."/>
            <person name="O'Hara G."/>
            <person name="Chain P."/>
            <person name="Ardley J."/>
            <person name="Brau L."/>
            <person name="Nandesena K."/>
            <person name="Tiwari R."/>
            <person name="Malfatti S."/>
            <person name="Kiss H."/>
            <person name="Lapidus A."/>
            <person name="Copeland A."/>
            <person name="Nolan M."/>
            <person name="Land M."/>
            <person name="Ivanova N."/>
            <person name="Mavromatis K."/>
            <person name="Markowitz V."/>
            <person name="Kyrpides N."/>
            <person name="Melino V."/>
            <person name="Denton M."/>
            <person name="Yates R."/>
            <person name="Howieson J."/>
        </authorList>
    </citation>
    <scope>NUCLEOTIDE SEQUENCE [LARGE SCALE GENOMIC DNA]</scope>
    <source>
        <strain evidence="2 3">WSM2304</strain>
    </source>
</reference>
<dbReference type="EMBL" id="CP001191">
    <property type="protein sequence ID" value="ACI55738.1"/>
    <property type="molecule type" value="Genomic_DNA"/>
</dbReference>
<evidence type="ECO:0000313" key="2">
    <source>
        <dbReference type="EMBL" id="ACI55738.1"/>
    </source>
</evidence>
<feature type="region of interest" description="Disordered" evidence="1">
    <location>
        <begin position="152"/>
        <end position="172"/>
    </location>
</feature>
<dbReference type="InterPro" id="IPR008840">
    <property type="entry name" value="Sipho_Gp157"/>
</dbReference>
<dbReference type="KEGG" id="rlt:Rleg2_2464"/>
<evidence type="ECO:0000313" key="3">
    <source>
        <dbReference type="Proteomes" id="UP000008330"/>
    </source>
</evidence>
<evidence type="ECO:0000256" key="1">
    <source>
        <dbReference type="SAM" id="MobiDB-lite"/>
    </source>
</evidence>
<accession>A0ABF7QNJ7</accession>
<sequence>MAEVEFNLARQAEAAKRLMSNLRSQGVDDDQELVADTIEGGTTLLEAIQAALAEIDECEIHIIGLKAKEAEFAERRRRLEERAGRVKATIEQAMITTEQESFRLPTATLTLTKRAPGLIVTNEADIPTRFWIEQERPAPKLDKKALRAALDDQPIPGATLDNGSRSLSIRRK</sequence>
<organism evidence="2 3">
    <name type="scientific">Rhizobium leguminosarum bv. trifolii (strain WSM2304)</name>
    <dbReference type="NCBI Taxonomy" id="395492"/>
    <lineage>
        <taxon>Bacteria</taxon>
        <taxon>Pseudomonadati</taxon>
        <taxon>Pseudomonadota</taxon>
        <taxon>Alphaproteobacteria</taxon>
        <taxon>Hyphomicrobiales</taxon>
        <taxon>Rhizobiaceae</taxon>
        <taxon>Rhizobium/Agrobacterium group</taxon>
        <taxon>Rhizobium</taxon>
    </lineage>
</organism>
<dbReference type="Pfam" id="PF05565">
    <property type="entry name" value="Sipho_Gp157"/>
    <property type="match status" value="1"/>
</dbReference>
<dbReference type="RefSeq" id="WP_012558262.1">
    <property type="nucleotide sequence ID" value="NC_011369.1"/>
</dbReference>
<gene>
    <name evidence="2" type="ordered locus">Rleg2_2464</name>
</gene>
<dbReference type="Proteomes" id="UP000008330">
    <property type="component" value="Chromosome"/>
</dbReference>
<name>A0ABF7QNJ7_RHILW</name>